<dbReference type="AlphaFoldDB" id="A0A1W6YPA3"/>
<evidence type="ECO:0000256" key="1">
    <source>
        <dbReference type="SAM" id="MobiDB-lite"/>
    </source>
</evidence>
<feature type="compositionally biased region" description="Pro residues" evidence="1">
    <location>
        <begin position="48"/>
        <end position="63"/>
    </location>
</feature>
<dbReference type="STRING" id="1416806.CAL12_17315"/>
<accession>A0A1W6YPA3</accession>
<keyword evidence="2" id="KW-0812">Transmembrane</keyword>
<feature type="region of interest" description="Disordered" evidence="1">
    <location>
        <begin position="140"/>
        <end position="163"/>
    </location>
</feature>
<dbReference type="EMBL" id="CP021108">
    <property type="protein sequence ID" value="ARP82403.1"/>
    <property type="molecule type" value="Genomic_DNA"/>
</dbReference>
<gene>
    <name evidence="3" type="ORF">CAL12_17315</name>
</gene>
<keyword evidence="4" id="KW-1185">Reference proteome</keyword>
<organism evidence="3 4">
    <name type="scientific">Bordetella genomosp. 8</name>
    <dbReference type="NCBI Taxonomy" id="1416806"/>
    <lineage>
        <taxon>Bacteria</taxon>
        <taxon>Pseudomonadati</taxon>
        <taxon>Pseudomonadota</taxon>
        <taxon>Betaproteobacteria</taxon>
        <taxon>Burkholderiales</taxon>
        <taxon>Alcaligenaceae</taxon>
        <taxon>Bordetella</taxon>
    </lineage>
</organism>
<dbReference type="KEGG" id="bgv:CAL12_17315"/>
<evidence type="ECO:0000256" key="2">
    <source>
        <dbReference type="SAM" id="Phobius"/>
    </source>
</evidence>
<dbReference type="RefSeq" id="WP_086065772.1">
    <property type="nucleotide sequence ID" value="NZ_CP021108.1"/>
</dbReference>
<keyword evidence="2" id="KW-0472">Membrane</keyword>
<dbReference type="Proteomes" id="UP000194151">
    <property type="component" value="Chromosome"/>
</dbReference>
<feature type="region of interest" description="Disordered" evidence="1">
    <location>
        <begin position="26"/>
        <end position="70"/>
    </location>
</feature>
<proteinExistence type="predicted"/>
<evidence type="ECO:0000313" key="4">
    <source>
        <dbReference type="Proteomes" id="UP000194151"/>
    </source>
</evidence>
<feature type="transmembrane region" description="Helical" evidence="2">
    <location>
        <begin position="115"/>
        <end position="133"/>
    </location>
</feature>
<keyword evidence="2" id="KW-1133">Transmembrane helix</keyword>
<reference evidence="3 4" key="1">
    <citation type="submission" date="2017-05" db="EMBL/GenBank/DDBJ databases">
        <title>Complete and WGS of Bordetella genogroups.</title>
        <authorList>
            <person name="Spilker T."/>
            <person name="LiPuma J."/>
        </authorList>
    </citation>
    <scope>NUCLEOTIDE SEQUENCE [LARGE SCALE GENOMIC DNA]</scope>
    <source>
        <strain evidence="3 4">AU19157</strain>
    </source>
</reference>
<feature type="compositionally biased region" description="Polar residues" evidence="1">
    <location>
        <begin position="149"/>
        <end position="163"/>
    </location>
</feature>
<name>A0A1W6YPA3_9BORD</name>
<sequence length="163" mass="17114">MAIDGEPKDGDYVRYVEQLINRGQAAPGQVVAKTRDPLSGTPTGAAPRVPPVPPSGAAPPVPPAGAAQERNATLATRASTRRGAFAVTIVALAIGWQAVRMLFEALRRPGFDPHELVPVAFLVIFAGLLWRAARSQRKRAGQPLASLPPLTTISKNGPGNTGR</sequence>
<evidence type="ECO:0000313" key="3">
    <source>
        <dbReference type="EMBL" id="ARP82403.1"/>
    </source>
</evidence>
<dbReference type="OrthoDB" id="8683418at2"/>
<protein>
    <submittedName>
        <fullName evidence="3">Uncharacterized protein</fullName>
    </submittedName>
</protein>
<feature type="transmembrane region" description="Helical" evidence="2">
    <location>
        <begin position="84"/>
        <end position="103"/>
    </location>
</feature>